<dbReference type="InterPro" id="IPR001387">
    <property type="entry name" value="Cro/C1-type_HTH"/>
</dbReference>
<dbReference type="CDD" id="cd02209">
    <property type="entry name" value="cupin_XRE_C"/>
    <property type="match status" value="1"/>
</dbReference>
<dbReference type="PANTHER" id="PTHR46797">
    <property type="entry name" value="HTH-TYPE TRANSCRIPTIONAL REGULATOR"/>
    <property type="match status" value="1"/>
</dbReference>
<dbReference type="Pfam" id="PF07883">
    <property type="entry name" value="Cupin_2"/>
    <property type="match status" value="1"/>
</dbReference>
<proteinExistence type="predicted"/>
<dbReference type="SUPFAM" id="SSF47413">
    <property type="entry name" value="lambda repressor-like DNA-binding domains"/>
    <property type="match status" value="1"/>
</dbReference>
<dbReference type="InterPro" id="IPR011051">
    <property type="entry name" value="RmlC_Cupin_sf"/>
</dbReference>
<evidence type="ECO:0000259" key="2">
    <source>
        <dbReference type="PROSITE" id="PS50943"/>
    </source>
</evidence>
<keyword evidence="1" id="KW-0238">DNA-binding</keyword>
<dbReference type="EMBL" id="VAUA01000016">
    <property type="protein sequence ID" value="TLP55347.1"/>
    <property type="molecule type" value="Genomic_DNA"/>
</dbReference>
<evidence type="ECO:0000256" key="1">
    <source>
        <dbReference type="ARBA" id="ARBA00023125"/>
    </source>
</evidence>
<protein>
    <submittedName>
        <fullName evidence="3">Cupin domain-containing protein</fullName>
    </submittedName>
</protein>
<dbReference type="PANTHER" id="PTHR46797:SF11">
    <property type="entry name" value="HTH-TYPE TRANSCRIPTIONAL REGULATOR PUUR"/>
    <property type="match status" value="1"/>
</dbReference>
<dbReference type="Gene3D" id="2.60.120.10">
    <property type="entry name" value="Jelly Rolls"/>
    <property type="match status" value="1"/>
</dbReference>
<dbReference type="Gene3D" id="1.10.260.40">
    <property type="entry name" value="lambda repressor-like DNA-binding domains"/>
    <property type="match status" value="1"/>
</dbReference>
<dbReference type="InterPro" id="IPR013096">
    <property type="entry name" value="Cupin_2"/>
</dbReference>
<sequence length="188" mass="20643">MAQSTTTDFDVARRLRMVRTVKGLSQRQMAKKAEVGSGTISQIESGSTQPSVALLKKILAGVDVSLAFFFSFELKDNERIFFTKDDLRDLGAPGVSYLLVAGERTGRKLQMLIEEYEPGADSGRTPFSHEGEECGVIIEGSLEVTVDGQSRVLREGDSYYFTSVLPHQFRNVGDVMCKVISACTPSSF</sequence>
<dbReference type="SUPFAM" id="SSF51182">
    <property type="entry name" value="RmlC-like cupins"/>
    <property type="match status" value="1"/>
</dbReference>
<name>A0ABY2UNR9_9RHOB</name>
<dbReference type="InterPro" id="IPR010982">
    <property type="entry name" value="Lambda_DNA-bd_dom_sf"/>
</dbReference>
<dbReference type="Proteomes" id="UP000305041">
    <property type="component" value="Unassembled WGS sequence"/>
</dbReference>
<feature type="domain" description="HTH cro/C1-type" evidence="2">
    <location>
        <begin position="15"/>
        <end position="69"/>
    </location>
</feature>
<comment type="caution">
    <text evidence="3">The sequence shown here is derived from an EMBL/GenBank/DDBJ whole genome shotgun (WGS) entry which is preliminary data.</text>
</comment>
<gene>
    <name evidence="3" type="ORF">FEE96_23015</name>
</gene>
<organism evidence="3 4">
    <name type="scientific">Parasedimentitalea maritima</name>
    <dbReference type="NCBI Taxonomy" id="2578117"/>
    <lineage>
        <taxon>Bacteria</taxon>
        <taxon>Pseudomonadati</taxon>
        <taxon>Pseudomonadota</taxon>
        <taxon>Alphaproteobacteria</taxon>
        <taxon>Rhodobacterales</taxon>
        <taxon>Paracoccaceae</taxon>
        <taxon>Parasedimentitalea</taxon>
    </lineage>
</organism>
<evidence type="ECO:0000313" key="3">
    <source>
        <dbReference type="EMBL" id="TLP55347.1"/>
    </source>
</evidence>
<dbReference type="InterPro" id="IPR014710">
    <property type="entry name" value="RmlC-like_jellyroll"/>
</dbReference>
<keyword evidence="4" id="KW-1185">Reference proteome</keyword>
<dbReference type="PROSITE" id="PS50943">
    <property type="entry name" value="HTH_CROC1"/>
    <property type="match status" value="1"/>
</dbReference>
<dbReference type="RefSeq" id="WP_138165472.1">
    <property type="nucleotide sequence ID" value="NZ_VAUA01000016.1"/>
</dbReference>
<dbReference type="InterPro" id="IPR050807">
    <property type="entry name" value="TransReg_Diox_bact_type"/>
</dbReference>
<accession>A0ABY2UNR9</accession>
<evidence type="ECO:0000313" key="4">
    <source>
        <dbReference type="Proteomes" id="UP000305041"/>
    </source>
</evidence>
<dbReference type="CDD" id="cd00093">
    <property type="entry name" value="HTH_XRE"/>
    <property type="match status" value="1"/>
</dbReference>
<reference evidence="3 4" key="1">
    <citation type="submission" date="2019-05" db="EMBL/GenBank/DDBJ databases">
        <title>Draft genome sequence of Pelagicola sp. DSW4-44.</title>
        <authorList>
            <person name="Oh J."/>
        </authorList>
    </citation>
    <scope>NUCLEOTIDE SEQUENCE [LARGE SCALE GENOMIC DNA]</scope>
    <source>
        <strain evidence="3 4">DSW4-44</strain>
    </source>
</reference>
<dbReference type="SMART" id="SM00530">
    <property type="entry name" value="HTH_XRE"/>
    <property type="match status" value="1"/>
</dbReference>
<dbReference type="Pfam" id="PF01381">
    <property type="entry name" value="HTH_3"/>
    <property type="match status" value="1"/>
</dbReference>